<dbReference type="Pfam" id="PF04545">
    <property type="entry name" value="Sigma70_r4"/>
    <property type="match status" value="1"/>
</dbReference>
<dbReference type="PANTHER" id="PTHR30376:SF3">
    <property type="entry name" value="RNA POLYMERASE SIGMA FACTOR RPOH"/>
    <property type="match status" value="1"/>
</dbReference>
<evidence type="ECO:0000259" key="7">
    <source>
        <dbReference type="PROSITE" id="PS00715"/>
    </source>
</evidence>
<dbReference type="AlphaFoldDB" id="A0A932FW40"/>
<dbReference type="InterPro" id="IPR050813">
    <property type="entry name" value="Sigma-70_Factor"/>
</dbReference>
<comment type="function">
    <text evidence="6">Sigma factors are initiation factors that promote the attachment of RNA polymerase to specific initiation sites and are then released.</text>
</comment>
<dbReference type="InterPro" id="IPR013324">
    <property type="entry name" value="RNA_pol_sigma_r3/r4-like"/>
</dbReference>
<dbReference type="SUPFAM" id="SSF88659">
    <property type="entry name" value="Sigma3 and sigma4 domains of RNA polymerase sigma factors"/>
    <property type="match status" value="1"/>
</dbReference>
<dbReference type="InterPro" id="IPR013325">
    <property type="entry name" value="RNA_pol_sigma_r2"/>
</dbReference>
<keyword evidence="5 6" id="KW-0804">Transcription</keyword>
<gene>
    <name evidence="9" type="ORF">HYY20_11060</name>
</gene>
<evidence type="ECO:0000256" key="6">
    <source>
        <dbReference type="RuleBase" id="RU362124"/>
    </source>
</evidence>
<evidence type="ECO:0000256" key="3">
    <source>
        <dbReference type="ARBA" id="ARBA00023082"/>
    </source>
</evidence>
<dbReference type="Gene3D" id="1.20.120.1810">
    <property type="match status" value="1"/>
</dbReference>
<evidence type="ECO:0000313" key="10">
    <source>
        <dbReference type="Proteomes" id="UP000769766"/>
    </source>
</evidence>
<protein>
    <recommendedName>
        <fullName evidence="6">RNA polymerase sigma factor</fullName>
    </recommendedName>
</protein>
<dbReference type="PANTHER" id="PTHR30376">
    <property type="entry name" value="SIGMA FACTOR RPOH HEAT SHOCK RELATED"/>
    <property type="match status" value="1"/>
</dbReference>
<evidence type="ECO:0000256" key="4">
    <source>
        <dbReference type="ARBA" id="ARBA00023125"/>
    </source>
</evidence>
<dbReference type="Gene3D" id="1.20.140.160">
    <property type="match status" value="1"/>
</dbReference>
<name>A0A932FW40_UNCTE</name>
<dbReference type="PROSITE" id="PS00716">
    <property type="entry name" value="SIGMA70_2"/>
    <property type="match status" value="1"/>
</dbReference>
<keyword evidence="4 6" id="KW-0238">DNA-binding</keyword>
<evidence type="ECO:0000313" key="9">
    <source>
        <dbReference type="EMBL" id="MBI2877410.1"/>
    </source>
</evidence>
<dbReference type="NCBIfam" id="TIGR02937">
    <property type="entry name" value="sigma70-ECF"/>
    <property type="match status" value="1"/>
</dbReference>
<feature type="domain" description="RNA polymerase sigma-70" evidence="7">
    <location>
        <begin position="100"/>
        <end position="113"/>
    </location>
</feature>
<dbReference type="GO" id="GO:0003677">
    <property type="term" value="F:DNA binding"/>
    <property type="evidence" value="ECO:0007669"/>
    <property type="project" value="UniProtKB-KW"/>
</dbReference>
<dbReference type="Pfam" id="PF00140">
    <property type="entry name" value="Sigma70_r1_2"/>
    <property type="match status" value="1"/>
</dbReference>
<feature type="domain" description="RNA polymerase sigma-70" evidence="8">
    <location>
        <begin position="272"/>
        <end position="298"/>
    </location>
</feature>
<sequence length="328" mass="38062">MDPEGDPEEGLLEEFVVPQKKAPKEKDLPVTALATVNSLQRYLAEIRHFPALSKEEEFELAVRYKEQGDSQAAHRLVTSHLLLVVKIAMLYRQVHSNLLDLIQEGNIGLLEAIKRFDPYRNLRLSTYAAWWIRAYILKFILDNWKLVKVGTSNARRKLFYNLKKEKDRLEAEGNGYGSRLLAERLQVKEDDVIDLDRYLSNEDISLDAPLDLNSSRTYADRIASDELPIDEQLAEEEFDRLFWEKIHCFSEGLSPRDRLILEQRLLAESPMTLQEIGEKHGVTRETVRQAEKRLLRRLRTYLKQELPDYINVQVTPMSESPAEELSAL</sequence>
<dbReference type="GO" id="GO:0006352">
    <property type="term" value="P:DNA-templated transcription initiation"/>
    <property type="evidence" value="ECO:0007669"/>
    <property type="project" value="InterPro"/>
</dbReference>
<dbReference type="InterPro" id="IPR014284">
    <property type="entry name" value="RNA_pol_sigma-70_dom"/>
</dbReference>
<reference evidence="9" key="1">
    <citation type="submission" date="2020-07" db="EMBL/GenBank/DDBJ databases">
        <title>Huge and variable diversity of episymbiotic CPR bacteria and DPANN archaea in groundwater ecosystems.</title>
        <authorList>
            <person name="He C.Y."/>
            <person name="Keren R."/>
            <person name="Whittaker M."/>
            <person name="Farag I.F."/>
            <person name="Doudna J."/>
            <person name="Cate J.H.D."/>
            <person name="Banfield J.F."/>
        </authorList>
    </citation>
    <scope>NUCLEOTIDE SEQUENCE</scope>
    <source>
        <strain evidence="9">NC_groundwater_672_Ag_B-0.1um_62_36</strain>
    </source>
</reference>
<comment type="caution">
    <text evidence="9">The sequence shown here is derived from an EMBL/GenBank/DDBJ whole genome shotgun (WGS) entry which is preliminary data.</text>
</comment>
<dbReference type="PRINTS" id="PR00046">
    <property type="entry name" value="SIGMA70FCT"/>
</dbReference>
<evidence type="ECO:0000259" key="8">
    <source>
        <dbReference type="PROSITE" id="PS00716"/>
    </source>
</evidence>
<dbReference type="Pfam" id="PF04542">
    <property type="entry name" value="Sigma70_r2"/>
    <property type="match status" value="1"/>
</dbReference>
<keyword evidence="2 6" id="KW-0805">Transcription regulation</keyword>
<evidence type="ECO:0000256" key="2">
    <source>
        <dbReference type="ARBA" id="ARBA00023015"/>
    </source>
</evidence>
<dbReference type="InterPro" id="IPR000943">
    <property type="entry name" value="RNA_pol_sigma70"/>
</dbReference>
<dbReference type="InterPro" id="IPR009042">
    <property type="entry name" value="RNA_pol_sigma70_r1_2"/>
</dbReference>
<organism evidence="9 10">
    <name type="scientific">Tectimicrobiota bacterium</name>
    <dbReference type="NCBI Taxonomy" id="2528274"/>
    <lineage>
        <taxon>Bacteria</taxon>
        <taxon>Pseudomonadati</taxon>
        <taxon>Nitrospinota/Tectimicrobiota group</taxon>
        <taxon>Candidatus Tectimicrobiota</taxon>
    </lineage>
</organism>
<accession>A0A932FW40</accession>
<dbReference type="Proteomes" id="UP000769766">
    <property type="component" value="Unassembled WGS sequence"/>
</dbReference>
<dbReference type="InterPro" id="IPR007630">
    <property type="entry name" value="RNA_pol_sigma70_r4"/>
</dbReference>
<dbReference type="InterPro" id="IPR007627">
    <property type="entry name" value="RNA_pol_sigma70_r2"/>
</dbReference>
<dbReference type="PROSITE" id="PS00715">
    <property type="entry name" value="SIGMA70_1"/>
    <property type="match status" value="1"/>
</dbReference>
<evidence type="ECO:0000256" key="5">
    <source>
        <dbReference type="ARBA" id="ARBA00023163"/>
    </source>
</evidence>
<keyword evidence="3 6" id="KW-0731">Sigma factor</keyword>
<proteinExistence type="inferred from homology"/>
<dbReference type="GO" id="GO:0016987">
    <property type="term" value="F:sigma factor activity"/>
    <property type="evidence" value="ECO:0007669"/>
    <property type="project" value="UniProtKB-KW"/>
</dbReference>
<evidence type="ECO:0000256" key="1">
    <source>
        <dbReference type="ARBA" id="ARBA00007788"/>
    </source>
</evidence>
<dbReference type="SUPFAM" id="SSF88946">
    <property type="entry name" value="Sigma2 domain of RNA polymerase sigma factors"/>
    <property type="match status" value="1"/>
</dbReference>
<comment type="similarity">
    <text evidence="1 6">Belongs to the sigma-70 factor family.</text>
</comment>
<dbReference type="NCBIfam" id="NF005143">
    <property type="entry name" value="PRK06596.1"/>
    <property type="match status" value="1"/>
</dbReference>
<dbReference type="EMBL" id="JACPRF010000337">
    <property type="protein sequence ID" value="MBI2877410.1"/>
    <property type="molecule type" value="Genomic_DNA"/>
</dbReference>